<keyword evidence="6 7" id="KW-0472">Membrane</keyword>
<evidence type="ECO:0000256" key="4">
    <source>
        <dbReference type="ARBA" id="ARBA00022801"/>
    </source>
</evidence>
<feature type="transmembrane region" description="Helical" evidence="7">
    <location>
        <begin position="246"/>
        <end position="266"/>
    </location>
</feature>
<evidence type="ECO:0000256" key="2">
    <source>
        <dbReference type="ARBA" id="ARBA00009045"/>
    </source>
</evidence>
<dbReference type="SUPFAM" id="SSF144091">
    <property type="entry name" value="Rhomboid-like"/>
    <property type="match status" value="1"/>
</dbReference>
<dbReference type="RefSeq" id="XP_016265384.1">
    <property type="nucleotide sequence ID" value="XM_016404379.1"/>
</dbReference>
<sequence>MSTFWGSGDTGQRLFDLDNRLLEVLDSLRDYISSDGSPRLLTRNSYSRPSFLWNREIMYTCMGTCSAVWLLWQFALKTGRIRLPLIPARYQTIRSKTRLREWLVTNFTLKTEDVWLGRLWTMITSSFSHIDLPHLAANMSTFSSFSRYLIFIGISPKQYATLILGSALTGSLAATFHYAWMEKRDGTRRSGLGLSAVCMGLITATAAVSPNGKVSFMGLGPVPMWMTALGYVLFDTYMIDSPTSSIGHAAHVGGAIFGATYSYMILRGNLPSRGILWI</sequence>
<dbReference type="PANTHER" id="PTHR43731:SF14">
    <property type="entry name" value="PRESENILIN-ASSOCIATED RHOMBOID-LIKE PROTEIN, MITOCHONDRIAL"/>
    <property type="match status" value="1"/>
</dbReference>
<evidence type="ECO:0000256" key="3">
    <source>
        <dbReference type="ARBA" id="ARBA00022692"/>
    </source>
</evidence>
<dbReference type="InterPro" id="IPR050925">
    <property type="entry name" value="Rhomboid_protease_S54"/>
</dbReference>
<dbReference type="GeneID" id="27355648"/>
<dbReference type="AlphaFoldDB" id="A0A0D2DQK6"/>
<dbReference type="HOGENOM" id="CLU_055068_7_3_1"/>
<evidence type="ECO:0000313" key="10">
    <source>
        <dbReference type="Proteomes" id="UP000053342"/>
    </source>
</evidence>
<dbReference type="VEuPathDB" id="FungiDB:PV06_03574"/>
<dbReference type="GO" id="GO:0004252">
    <property type="term" value="F:serine-type endopeptidase activity"/>
    <property type="evidence" value="ECO:0007669"/>
    <property type="project" value="InterPro"/>
</dbReference>
<feature type="transmembrane region" description="Helical" evidence="7">
    <location>
        <begin position="159"/>
        <end position="180"/>
    </location>
</feature>
<dbReference type="InterPro" id="IPR022764">
    <property type="entry name" value="Peptidase_S54_rhomboid_dom"/>
</dbReference>
<evidence type="ECO:0000256" key="5">
    <source>
        <dbReference type="ARBA" id="ARBA00022989"/>
    </source>
</evidence>
<comment type="similarity">
    <text evidence="2">Belongs to the peptidase S54 family.</text>
</comment>
<reference evidence="9 10" key="1">
    <citation type="submission" date="2015-01" db="EMBL/GenBank/DDBJ databases">
        <title>The Genome Sequence of Exophiala oligosperma CBS72588.</title>
        <authorList>
            <consortium name="The Broad Institute Genomics Platform"/>
            <person name="Cuomo C."/>
            <person name="de Hoog S."/>
            <person name="Gorbushina A."/>
            <person name="Stielow B."/>
            <person name="Teixiera M."/>
            <person name="Abouelleil A."/>
            <person name="Chapman S.B."/>
            <person name="Priest M."/>
            <person name="Young S.K."/>
            <person name="Wortman J."/>
            <person name="Nusbaum C."/>
            <person name="Birren B."/>
        </authorList>
    </citation>
    <scope>NUCLEOTIDE SEQUENCE [LARGE SCALE GENOMIC DNA]</scope>
    <source>
        <strain evidence="9 10">CBS 72588</strain>
    </source>
</reference>
<evidence type="ECO:0000256" key="6">
    <source>
        <dbReference type="ARBA" id="ARBA00023136"/>
    </source>
</evidence>
<keyword evidence="10" id="KW-1185">Reference proteome</keyword>
<dbReference type="GO" id="GO:0006465">
    <property type="term" value="P:signal peptide processing"/>
    <property type="evidence" value="ECO:0007669"/>
    <property type="project" value="TreeGrafter"/>
</dbReference>
<dbReference type="OrthoDB" id="418595at2759"/>
<protein>
    <recommendedName>
        <fullName evidence="8">Peptidase S54 rhomboid domain-containing protein</fullName>
    </recommendedName>
</protein>
<evidence type="ECO:0000256" key="7">
    <source>
        <dbReference type="SAM" id="Phobius"/>
    </source>
</evidence>
<comment type="subcellular location">
    <subcellularLocation>
        <location evidence="1">Membrane</location>
        <topology evidence="1">Multi-pass membrane protein</topology>
    </subcellularLocation>
</comment>
<proteinExistence type="inferred from homology"/>
<dbReference type="InterPro" id="IPR035952">
    <property type="entry name" value="Rhomboid-like_sf"/>
</dbReference>
<dbReference type="Proteomes" id="UP000053342">
    <property type="component" value="Unassembled WGS sequence"/>
</dbReference>
<dbReference type="GO" id="GO:0016020">
    <property type="term" value="C:membrane"/>
    <property type="evidence" value="ECO:0007669"/>
    <property type="project" value="UniProtKB-SubCell"/>
</dbReference>
<gene>
    <name evidence="9" type="ORF">PV06_03574</name>
</gene>
<evidence type="ECO:0000313" key="9">
    <source>
        <dbReference type="EMBL" id="KIW45168.1"/>
    </source>
</evidence>
<evidence type="ECO:0000259" key="8">
    <source>
        <dbReference type="Pfam" id="PF01694"/>
    </source>
</evidence>
<feature type="transmembrane region" description="Helical" evidence="7">
    <location>
        <begin position="216"/>
        <end position="234"/>
    </location>
</feature>
<keyword evidence="5 7" id="KW-1133">Transmembrane helix</keyword>
<dbReference type="Gene3D" id="1.20.1540.10">
    <property type="entry name" value="Rhomboid-like"/>
    <property type="match status" value="1"/>
</dbReference>
<name>A0A0D2DQK6_9EURO</name>
<keyword evidence="3 7" id="KW-0812">Transmembrane</keyword>
<dbReference type="EMBL" id="KN847334">
    <property type="protein sequence ID" value="KIW45168.1"/>
    <property type="molecule type" value="Genomic_DNA"/>
</dbReference>
<dbReference type="Pfam" id="PF01694">
    <property type="entry name" value="Rhomboid"/>
    <property type="match status" value="1"/>
</dbReference>
<dbReference type="PANTHER" id="PTHR43731">
    <property type="entry name" value="RHOMBOID PROTEASE"/>
    <property type="match status" value="1"/>
</dbReference>
<evidence type="ECO:0000256" key="1">
    <source>
        <dbReference type="ARBA" id="ARBA00004141"/>
    </source>
</evidence>
<keyword evidence="4" id="KW-0378">Hydrolase</keyword>
<feature type="domain" description="Peptidase S54 rhomboid" evidence="8">
    <location>
        <begin position="117"/>
        <end position="267"/>
    </location>
</feature>
<feature type="transmembrane region" description="Helical" evidence="7">
    <location>
        <begin position="192"/>
        <end position="209"/>
    </location>
</feature>
<organism evidence="9 10">
    <name type="scientific">Exophiala oligosperma</name>
    <dbReference type="NCBI Taxonomy" id="215243"/>
    <lineage>
        <taxon>Eukaryota</taxon>
        <taxon>Fungi</taxon>
        <taxon>Dikarya</taxon>
        <taxon>Ascomycota</taxon>
        <taxon>Pezizomycotina</taxon>
        <taxon>Eurotiomycetes</taxon>
        <taxon>Chaetothyriomycetidae</taxon>
        <taxon>Chaetothyriales</taxon>
        <taxon>Herpotrichiellaceae</taxon>
        <taxon>Exophiala</taxon>
    </lineage>
</organism>
<accession>A0A0D2DQK6</accession>